<protein>
    <recommendedName>
        <fullName evidence="8">Rhodopsin domain-containing protein</fullName>
    </recommendedName>
</protein>
<dbReference type="EMBL" id="MU001514">
    <property type="protein sequence ID" value="KAF2437906.1"/>
    <property type="molecule type" value="Genomic_DNA"/>
</dbReference>
<evidence type="ECO:0000256" key="2">
    <source>
        <dbReference type="ARBA" id="ARBA00022692"/>
    </source>
</evidence>
<reference evidence="9" key="1">
    <citation type="journal article" date="2020" name="Stud. Mycol.">
        <title>101 Dothideomycetes genomes: a test case for predicting lifestyles and emergence of pathogens.</title>
        <authorList>
            <person name="Haridas S."/>
            <person name="Albert R."/>
            <person name="Binder M."/>
            <person name="Bloem J."/>
            <person name="Labutti K."/>
            <person name="Salamov A."/>
            <person name="Andreopoulos B."/>
            <person name="Baker S."/>
            <person name="Barry K."/>
            <person name="Bills G."/>
            <person name="Bluhm B."/>
            <person name="Cannon C."/>
            <person name="Castanera R."/>
            <person name="Culley D."/>
            <person name="Daum C."/>
            <person name="Ezra D."/>
            <person name="Gonzalez J."/>
            <person name="Henrissat B."/>
            <person name="Kuo A."/>
            <person name="Liang C."/>
            <person name="Lipzen A."/>
            <person name="Lutzoni F."/>
            <person name="Magnuson J."/>
            <person name="Mondo S."/>
            <person name="Nolan M."/>
            <person name="Ohm R."/>
            <person name="Pangilinan J."/>
            <person name="Park H.-J."/>
            <person name="Ramirez L."/>
            <person name="Alfaro M."/>
            <person name="Sun H."/>
            <person name="Tritt A."/>
            <person name="Yoshinaga Y."/>
            <person name="Zwiers L.-H."/>
            <person name="Turgeon B."/>
            <person name="Goodwin S."/>
            <person name="Spatafora J."/>
            <person name="Crous P."/>
            <person name="Grigoriev I."/>
        </authorList>
    </citation>
    <scope>NUCLEOTIDE SEQUENCE</scope>
    <source>
        <strain evidence="9">CBS 690.94</strain>
    </source>
</reference>
<comment type="caution">
    <text evidence="9">The sequence shown here is derived from an EMBL/GenBank/DDBJ whole genome shotgun (WGS) entry which is preliminary data.</text>
</comment>
<dbReference type="Proteomes" id="UP000799764">
    <property type="component" value="Unassembled WGS sequence"/>
</dbReference>
<feature type="transmembrane region" description="Helical" evidence="7">
    <location>
        <begin position="178"/>
        <end position="197"/>
    </location>
</feature>
<feature type="domain" description="Rhodopsin" evidence="8">
    <location>
        <begin position="33"/>
        <end position="270"/>
    </location>
</feature>
<feature type="region of interest" description="Disordered" evidence="6">
    <location>
        <begin position="321"/>
        <end position="354"/>
    </location>
</feature>
<evidence type="ECO:0000256" key="6">
    <source>
        <dbReference type="SAM" id="MobiDB-lite"/>
    </source>
</evidence>
<evidence type="ECO:0000256" key="4">
    <source>
        <dbReference type="ARBA" id="ARBA00023136"/>
    </source>
</evidence>
<feature type="transmembrane region" description="Helical" evidence="7">
    <location>
        <begin position="124"/>
        <end position="143"/>
    </location>
</feature>
<comment type="similarity">
    <text evidence="5">Belongs to the SAT4 family.</text>
</comment>
<keyword evidence="3 7" id="KW-1133">Transmembrane helix</keyword>
<dbReference type="GO" id="GO:0016020">
    <property type="term" value="C:membrane"/>
    <property type="evidence" value="ECO:0007669"/>
    <property type="project" value="UniProtKB-SubCell"/>
</dbReference>
<gene>
    <name evidence="9" type="ORF">P171DRAFT_526671</name>
</gene>
<comment type="subcellular location">
    <subcellularLocation>
        <location evidence="1">Membrane</location>
        <topology evidence="1">Multi-pass membrane protein</topology>
    </subcellularLocation>
</comment>
<keyword evidence="2 7" id="KW-0812">Transmembrane</keyword>
<feature type="compositionally biased region" description="Low complexity" evidence="6">
    <location>
        <begin position="333"/>
        <end position="345"/>
    </location>
</feature>
<keyword evidence="10" id="KW-1185">Reference proteome</keyword>
<keyword evidence="4 7" id="KW-0472">Membrane</keyword>
<sequence>MALHDAKSFAKRGEQLENIVIAHFVLSWLFIALRAYTRIFVKPNFGWDDLTMIFAGVIYTIYCAFILYIEGHGGGTHVTSVAQLSDLTKRAVGSEATYIATVMMLKVSVSILFARIVVKRWQLVVIYTTVAISCISAAASFFYCLFRCGPDLDEYVVQQLSSLCTPRVLDRVFAYQHAAFAFSTDCVFVLLPIPLLWNTNMSRKSKCSMGFILSLATLGCVCSAIRFRYVDGLTQTEDFFWNATNISIWSTIEPGVGIMAGCMATLRPLMMCAQVKIQTLRSPRLLFAKKSHSVEMGMTSSNEERGGSKGADAVKFSKDAGLASERHQDGGRARTSQSTGRGSSTECILSPSDENHTFGQCESLELDRTNTWASVSPNPGDALPPLMPTLHYMKKRLHNEV</sequence>
<dbReference type="AlphaFoldDB" id="A0A9P4P7J6"/>
<dbReference type="Pfam" id="PF20684">
    <property type="entry name" value="Fung_rhodopsin"/>
    <property type="match status" value="1"/>
</dbReference>
<dbReference type="PANTHER" id="PTHR33048">
    <property type="entry name" value="PTH11-LIKE INTEGRAL MEMBRANE PROTEIN (AFU_ORTHOLOGUE AFUA_5G11245)"/>
    <property type="match status" value="1"/>
</dbReference>
<feature type="transmembrane region" description="Helical" evidence="7">
    <location>
        <begin position="209"/>
        <end position="227"/>
    </location>
</feature>
<evidence type="ECO:0000313" key="10">
    <source>
        <dbReference type="Proteomes" id="UP000799764"/>
    </source>
</evidence>
<accession>A0A9P4P7J6</accession>
<dbReference type="OrthoDB" id="4682787at2759"/>
<proteinExistence type="inferred from homology"/>
<evidence type="ECO:0000256" key="3">
    <source>
        <dbReference type="ARBA" id="ARBA00022989"/>
    </source>
</evidence>
<feature type="transmembrane region" description="Helical" evidence="7">
    <location>
        <begin position="20"/>
        <end position="37"/>
    </location>
</feature>
<name>A0A9P4P7J6_9PLEO</name>
<dbReference type="InterPro" id="IPR052337">
    <property type="entry name" value="SAT4-like"/>
</dbReference>
<feature type="transmembrane region" description="Helical" evidence="7">
    <location>
        <begin position="96"/>
        <end position="117"/>
    </location>
</feature>
<dbReference type="PANTHER" id="PTHR33048:SF96">
    <property type="entry name" value="INTEGRAL MEMBRANE PROTEIN"/>
    <property type="match status" value="1"/>
</dbReference>
<evidence type="ECO:0000259" key="8">
    <source>
        <dbReference type="Pfam" id="PF20684"/>
    </source>
</evidence>
<feature type="transmembrane region" description="Helical" evidence="7">
    <location>
        <begin position="49"/>
        <end position="69"/>
    </location>
</feature>
<evidence type="ECO:0000256" key="5">
    <source>
        <dbReference type="ARBA" id="ARBA00038359"/>
    </source>
</evidence>
<dbReference type="InterPro" id="IPR049326">
    <property type="entry name" value="Rhodopsin_dom_fungi"/>
</dbReference>
<evidence type="ECO:0000256" key="7">
    <source>
        <dbReference type="SAM" id="Phobius"/>
    </source>
</evidence>
<evidence type="ECO:0000256" key="1">
    <source>
        <dbReference type="ARBA" id="ARBA00004141"/>
    </source>
</evidence>
<feature type="transmembrane region" description="Helical" evidence="7">
    <location>
        <begin position="247"/>
        <end position="266"/>
    </location>
</feature>
<evidence type="ECO:0000313" key="9">
    <source>
        <dbReference type="EMBL" id="KAF2437906.1"/>
    </source>
</evidence>
<organism evidence="9 10">
    <name type="scientific">Karstenula rhodostoma CBS 690.94</name>
    <dbReference type="NCBI Taxonomy" id="1392251"/>
    <lineage>
        <taxon>Eukaryota</taxon>
        <taxon>Fungi</taxon>
        <taxon>Dikarya</taxon>
        <taxon>Ascomycota</taxon>
        <taxon>Pezizomycotina</taxon>
        <taxon>Dothideomycetes</taxon>
        <taxon>Pleosporomycetidae</taxon>
        <taxon>Pleosporales</taxon>
        <taxon>Massarineae</taxon>
        <taxon>Didymosphaeriaceae</taxon>
        <taxon>Karstenula</taxon>
    </lineage>
</organism>